<dbReference type="InParanoid" id="B8M531"/>
<dbReference type="eggNOG" id="KOG3178">
    <property type="taxonomic scope" value="Eukaryota"/>
</dbReference>
<evidence type="ECO:0000313" key="1">
    <source>
        <dbReference type="EMBL" id="EED19637.1"/>
    </source>
</evidence>
<dbReference type="PANTHER" id="PTHR43712">
    <property type="entry name" value="PUTATIVE (AFU_ORTHOLOGUE AFUA_4G14580)-RELATED"/>
    <property type="match status" value="1"/>
</dbReference>
<evidence type="ECO:0000313" key="2">
    <source>
        <dbReference type="Proteomes" id="UP000001745"/>
    </source>
</evidence>
<dbReference type="Proteomes" id="UP000001745">
    <property type="component" value="Unassembled WGS sequence"/>
</dbReference>
<evidence type="ECO:0008006" key="3">
    <source>
        <dbReference type="Google" id="ProtNLM"/>
    </source>
</evidence>
<dbReference type="OrthoDB" id="2410195at2759"/>
<dbReference type="GeneID" id="8099034"/>
<gene>
    <name evidence="1" type="ORF">TSTA_029150</name>
</gene>
<proteinExistence type="predicted"/>
<protein>
    <recommendedName>
        <fullName evidence="3">O-methyltransferase domain-containing protein</fullName>
    </recommendedName>
</protein>
<name>B8M531_TALSN</name>
<accession>B8M531</accession>
<reference evidence="2" key="1">
    <citation type="journal article" date="2015" name="Genome Announc.">
        <title>Genome sequence of the AIDS-associated pathogen Penicillium marneffei (ATCC18224) and its near taxonomic relative Talaromyces stipitatus (ATCC10500).</title>
        <authorList>
            <person name="Nierman W.C."/>
            <person name="Fedorova-Abrams N.D."/>
            <person name="Andrianopoulos A."/>
        </authorList>
    </citation>
    <scope>NUCLEOTIDE SEQUENCE [LARGE SCALE GENOMIC DNA]</scope>
    <source>
        <strain evidence="2">ATCC 10500 / CBS 375.48 / QM 6759 / NRRL 1006</strain>
    </source>
</reference>
<sequence>MSESPSAYDCAMVRVCVPWCLKYPFEQRIPSIRSTATKIVIVDIGGNQGVNLDRLPSSFSHLDCDLVLQDLPKTLIEIRTHLDPRIRSMAYDFSQHSAYRRFKGDSIKHLLINKIILSDTNESLSRAEMDMLMLFLCDCMEHSKLQREESLAKVNSPLRIIDTWSVPGDQQSVIEACLAE</sequence>
<dbReference type="RefSeq" id="XP_002480071.1">
    <property type="nucleotide sequence ID" value="XM_002480026.1"/>
</dbReference>
<dbReference type="AlphaFoldDB" id="B8M531"/>
<keyword evidence="2" id="KW-1185">Reference proteome</keyword>
<dbReference type="InterPro" id="IPR029063">
    <property type="entry name" value="SAM-dependent_MTases_sf"/>
</dbReference>
<dbReference type="EMBL" id="EQ962654">
    <property type="protein sequence ID" value="EED19637.1"/>
    <property type="molecule type" value="Genomic_DNA"/>
</dbReference>
<organism evidence="1 2">
    <name type="scientific">Talaromyces stipitatus (strain ATCC 10500 / CBS 375.48 / QM 6759 / NRRL 1006)</name>
    <name type="common">Penicillium stipitatum</name>
    <dbReference type="NCBI Taxonomy" id="441959"/>
    <lineage>
        <taxon>Eukaryota</taxon>
        <taxon>Fungi</taxon>
        <taxon>Dikarya</taxon>
        <taxon>Ascomycota</taxon>
        <taxon>Pezizomycotina</taxon>
        <taxon>Eurotiomycetes</taxon>
        <taxon>Eurotiomycetidae</taxon>
        <taxon>Eurotiales</taxon>
        <taxon>Trichocomaceae</taxon>
        <taxon>Talaromyces</taxon>
        <taxon>Talaromyces sect. Talaromyces</taxon>
    </lineage>
</organism>
<dbReference type="VEuPathDB" id="FungiDB:TSTA_029150"/>
<dbReference type="PANTHER" id="PTHR43712:SF2">
    <property type="entry name" value="O-METHYLTRANSFERASE CICE"/>
    <property type="match status" value="1"/>
</dbReference>
<dbReference type="Gene3D" id="3.40.50.150">
    <property type="entry name" value="Vaccinia Virus protein VP39"/>
    <property type="match status" value="1"/>
</dbReference>
<dbReference type="PhylomeDB" id="B8M531"/>
<dbReference type="HOGENOM" id="CLU_1497205_0_0_1"/>